<dbReference type="Proteomes" id="UP000199340">
    <property type="component" value="Unassembled WGS sequence"/>
</dbReference>
<dbReference type="AlphaFoldDB" id="A0A1G8SPG5"/>
<organism evidence="1 2">
    <name type="scientific">Lutimaribacter saemankumensis</name>
    <dbReference type="NCBI Taxonomy" id="490829"/>
    <lineage>
        <taxon>Bacteria</taxon>
        <taxon>Pseudomonadati</taxon>
        <taxon>Pseudomonadota</taxon>
        <taxon>Alphaproteobacteria</taxon>
        <taxon>Rhodobacterales</taxon>
        <taxon>Roseobacteraceae</taxon>
        <taxon>Lutimaribacter</taxon>
    </lineage>
</organism>
<evidence type="ECO:0000313" key="1">
    <source>
        <dbReference type="EMBL" id="SDJ31054.1"/>
    </source>
</evidence>
<sequence length="89" mass="10092">MSKDLTMSEESSFGSVSWVAQRLGLSKDQFLRKRDTLEGEGFPKKDPLTKNYHKADVDAWIDHRRRIPDAKTVAVSNLTSRTEVNLDAV</sequence>
<dbReference type="OrthoDB" id="7866257at2"/>
<dbReference type="RefSeq" id="WP_090030333.1">
    <property type="nucleotide sequence ID" value="NZ_FNEB01000013.1"/>
</dbReference>
<proteinExistence type="predicted"/>
<dbReference type="STRING" id="490829.SAMN05421850_1133"/>
<protein>
    <submittedName>
        <fullName evidence="1">Uncharacterized protein</fullName>
    </submittedName>
</protein>
<accession>A0A1G8SPG5</accession>
<reference evidence="1 2" key="1">
    <citation type="submission" date="2016-10" db="EMBL/GenBank/DDBJ databases">
        <authorList>
            <person name="de Groot N.N."/>
        </authorList>
    </citation>
    <scope>NUCLEOTIDE SEQUENCE [LARGE SCALE GENOMIC DNA]</scope>
    <source>
        <strain evidence="1 2">DSM 28010</strain>
    </source>
</reference>
<gene>
    <name evidence="1" type="ORF">SAMN05421850_1133</name>
</gene>
<dbReference type="EMBL" id="FNEB01000013">
    <property type="protein sequence ID" value="SDJ31054.1"/>
    <property type="molecule type" value="Genomic_DNA"/>
</dbReference>
<name>A0A1G8SPG5_9RHOB</name>
<keyword evidence="2" id="KW-1185">Reference proteome</keyword>
<evidence type="ECO:0000313" key="2">
    <source>
        <dbReference type="Proteomes" id="UP000199340"/>
    </source>
</evidence>